<protein>
    <submittedName>
        <fullName evidence="1">Uncharacterized protein</fullName>
    </submittedName>
</protein>
<keyword evidence="2" id="KW-1185">Reference proteome</keyword>
<evidence type="ECO:0000313" key="1">
    <source>
        <dbReference type="EMBL" id="KGF30982.1"/>
    </source>
</evidence>
<proteinExistence type="predicted"/>
<organism evidence="1 2">
    <name type="scientific">Oligella urethralis DNF00040</name>
    <dbReference type="NCBI Taxonomy" id="1401065"/>
    <lineage>
        <taxon>Bacteria</taxon>
        <taxon>Pseudomonadati</taxon>
        <taxon>Pseudomonadota</taxon>
        <taxon>Betaproteobacteria</taxon>
        <taxon>Burkholderiales</taxon>
        <taxon>Alcaligenaceae</taxon>
        <taxon>Oligella</taxon>
    </lineage>
</organism>
<dbReference type="AlphaFoldDB" id="A0A096AJY4"/>
<name>A0A096AJY4_9BURK</name>
<accession>A0A096AJY4</accession>
<comment type="caution">
    <text evidence="1">The sequence shown here is derived from an EMBL/GenBank/DDBJ whole genome shotgun (WGS) entry which is preliminary data.</text>
</comment>
<dbReference type="RefSeq" id="WP_036558735.1">
    <property type="nucleotide sequence ID" value="NZ_JRNI01000018.1"/>
</dbReference>
<gene>
    <name evidence="1" type="ORF">HMPREF2130_05125</name>
</gene>
<dbReference type="Proteomes" id="UP000029629">
    <property type="component" value="Unassembled WGS sequence"/>
</dbReference>
<reference evidence="1 2" key="1">
    <citation type="submission" date="2014-07" db="EMBL/GenBank/DDBJ databases">
        <authorList>
            <person name="McCorrison J."/>
            <person name="Sanka R."/>
            <person name="Torralba M."/>
            <person name="Gillis M."/>
            <person name="Haft D.H."/>
            <person name="Methe B."/>
            <person name="Sutton G."/>
            <person name="Nelson K.E."/>
        </authorList>
    </citation>
    <scope>NUCLEOTIDE SEQUENCE [LARGE SCALE GENOMIC DNA]</scope>
    <source>
        <strain evidence="1 2">DNF00040</strain>
    </source>
</reference>
<sequence>MATLMEKDVLIEFVATASATMLSRLQRAELEESEDIKYLANLRMTIYRSKPEKLDFDDIVKNVRTIINRYKDLPKLKR</sequence>
<dbReference type="EMBL" id="JRNI01000018">
    <property type="protein sequence ID" value="KGF30982.1"/>
    <property type="molecule type" value="Genomic_DNA"/>
</dbReference>
<dbReference type="OrthoDB" id="6421666at2"/>
<evidence type="ECO:0000313" key="2">
    <source>
        <dbReference type="Proteomes" id="UP000029629"/>
    </source>
</evidence>